<keyword evidence="3" id="KW-0472">Membrane</keyword>
<feature type="transmembrane region" description="Helical" evidence="3">
    <location>
        <begin position="237"/>
        <end position="258"/>
    </location>
</feature>
<dbReference type="GO" id="GO:0015232">
    <property type="term" value="F:heme transmembrane transporter activity"/>
    <property type="evidence" value="ECO:0007669"/>
    <property type="project" value="InterPro"/>
</dbReference>
<organism evidence="5 6">
    <name type="scientific">Candidatus Opimibacter skivensis</name>
    <dbReference type="NCBI Taxonomy" id="2982028"/>
    <lineage>
        <taxon>Bacteria</taxon>
        <taxon>Pseudomonadati</taxon>
        <taxon>Bacteroidota</taxon>
        <taxon>Saprospiria</taxon>
        <taxon>Saprospirales</taxon>
        <taxon>Saprospiraceae</taxon>
        <taxon>Candidatus Opimibacter</taxon>
    </lineage>
</organism>
<feature type="transmembrane region" description="Helical" evidence="3">
    <location>
        <begin position="278"/>
        <end position="293"/>
    </location>
</feature>
<feature type="transmembrane region" description="Helical" evidence="3">
    <location>
        <begin position="16"/>
        <end position="35"/>
    </location>
</feature>
<feature type="transmembrane region" description="Helical" evidence="3">
    <location>
        <begin position="500"/>
        <end position="519"/>
    </location>
</feature>
<keyword evidence="3" id="KW-1133">Transmembrane helix</keyword>
<feature type="transmembrane region" description="Helical" evidence="3">
    <location>
        <begin position="342"/>
        <end position="360"/>
    </location>
</feature>
<feature type="transmembrane region" description="Helical" evidence="3">
    <location>
        <begin position="305"/>
        <end position="322"/>
    </location>
</feature>
<dbReference type="GO" id="GO:0016020">
    <property type="term" value="C:membrane"/>
    <property type="evidence" value="ECO:0007669"/>
    <property type="project" value="InterPro"/>
</dbReference>
<evidence type="ECO:0000259" key="4">
    <source>
        <dbReference type="Pfam" id="PF01578"/>
    </source>
</evidence>
<comment type="caution">
    <text evidence="5">The sequence shown here is derived from an EMBL/GenBank/DDBJ whole genome shotgun (WGS) entry which is preliminary data.</text>
</comment>
<feature type="transmembrane region" description="Helical" evidence="3">
    <location>
        <begin position="108"/>
        <end position="126"/>
    </location>
</feature>
<feature type="domain" description="Cytochrome c assembly protein" evidence="4">
    <location>
        <begin position="106"/>
        <end position="324"/>
    </location>
</feature>
<feature type="transmembrane region" description="Helical" evidence="3">
    <location>
        <begin position="439"/>
        <end position="459"/>
    </location>
</feature>
<evidence type="ECO:0000256" key="1">
    <source>
        <dbReference type="ARBA" id="ARBA00009186"/>
    </source>
</evidence>
<feature type="transmembrane region" description="Helical" evidence="3">
    <location>
        <begin position="206"/>
        <end position="225"/>
    </location>
</feature>
<keyword evidence="3" id="KW-0812">Transmembrane</keyword>
<dbReference type="Proteomes" id="UP000808337">
    <property type="component" value="Unassembled WGS sequence"/>
</dbReference>
<gene>
    <name evidence="5" type="primary">ccsA</name>
    <name evidence="5" type="ORF">IPP15_16845</name>
</gene>
<name>A0A9D7XP16_9BACT</name>
<dbReference type="PANTHER" id="PTHR43653:SF1">
    <property type="entry name" value="CYTOCHROME C-TYPE BIOGENESIS PROTEIN CCMF"/>
    <property type="match status" value="1"/>
</dbReference>
<dbReference type="PANTHER" id="PTHR43653">
    <property type="entry name" value="CYTOCHROME C ASSEMBLY PROTEIN-RELATED"/>
    <property type="match status" value="1"/>
</dbReference>
<dbReference type="GO" id="GO:0020037">
    <property type="term" value="F:heme binding"/>
    <property type="evidence" value="ECO:0007669"/>
    <property type="project" value="InterPro"/>
</dbReference>
<dbReference type="EMBL" id="JADKGY010000029">
    <property type="protein sequence ID" value="MBK9984009.1"/>
    <property type="molecule type" value="Genomic_DNA"/>
</dbReference>
<evidence type="ECO:0000256" key="2">
    <source>
        <dbReference type="ARBA" id="ARBA00022748"/>
    </source>
</evidence>
<proteinExistence type="inferred from homology"/>
<feature type="transmembrane region" description="Helical" evidence="3">
    <location>
        <begin position="471"/>
        <end position="494"/>
    </location>
</feature>
<feature type="transmembrane region" description="Helical" evidence="3">
    <location>
        <begin position="55"/>
        <end position="74"/>
    </location>
</feature>
<dbReference type="Pfam" id="PF01578">
    <property type="entry name" value="Cytochrom_C_asm"/>
    <property type="match status" value="1"/>
</dbReference>
<dbReference type="AlphaFoldDB" id="A0A9D7XP16"/>
<dbReference type="PRINTS" id="PR01410">
    <property type="entry name" value="CCBIOGENESIS"/>
</dbReference>
<feature type="transmembrane region" description="Helical" evidence="3">
    <location>
        <begin position="526"/>
        <end position="550"/>
    </location>
</feature>
<evidence type="ECO:0000256" key="3">
    <source>
        <dbReference type="SAM" id="Phobius"/>
    </source>
</evidence>
<reference evidence="5 6" key="1">
    <citation type="submission" date="2020-10" db="EMBL/GenBank/DDBJ databases">
        <title>Connecting structure to function with the recovery of over 1000 high-quality activated sludge metagenome-assembled genomes encoding full-length rRNA genes using long-read sequencing.</title>
        <authorList>
            <person name="Singleton C.M."/>
            <person name="Petriglieri F."/>
            <person name="Kristensen J.M."/>
            <person name="Kirkegaard R.H."/>
            <person name="Michaelsen T.Y."/>
            <person name="Andersen M.H."/>
            <person name="Karst S.M."/>
            <person name="Dueholm M.S."/>
            <person name="Nielsen P.H."/>
            <person name="Albertsen M."/>
        </authorList>
    </citation>
    <scope>NUCLEOTIDE SEQUENCE [LARGE SCALE GENOMIC DNA]</scope>
    <source>
        <strain evidence="5">Ribe_18-Q3-R11-54_MAXAC.273</strain>
    </source>
</reference>
<keyword evidence="2" id="KW-0201">Cytochrome c-type biogenesis</keyword>
<feature type="transmembrane region" description="Helical" evidence="3">
    <location>
        <begin position="905"/>
        <end position="929"/>
    </location>
</feature>
<protein>
    <submittedName>
        <fullName evidence="5">Cytochrome c biogenesis protein CcsA</fullName>
    </submittedName>
</protein>
<sequence>MQDIQYIGEHLLPGRLGHFFVLSGLVSALLTFFAYRKTTITNQDSSWLKFSRISWGVHAFSILSVIGLIFYMMVHQYYEYRYVWDHVSNDLPMKYIFSAFWEGQEGSFLLWMFWHVVLGSVVLFTAKKWESGVMTWLAAIQVVLVSMIAGVYFADSFRMGSSPFMMMRNSMDAPIFQNPNYLSMITGNGLNPLLQNYWMTIHPPTLFLGFASVSIPFCFAMTGLWQKNHTEWLKPVMPWTLFSCGILGTGILMGGAWAYEALSFGGYWAWDPVENMSLVPWVVMLAALHGNFISRHTGHSLRTTYLFYIGSFMLAVYSTFLTRSGILGEESVHAFTQMGLEWQLVGFIGIFLLAAGYFFFSRYKSVPVIKKEESMQSREFWMFVGSLILIFSSILISFTTSIPVWNKLIDVYGSVMGKGDMTSYHKAIPLDPITHYNRFQLWIAVLVTLLAGPTLMLRFGGMGWDLYKNKFFKHIVISAAIGSVVAFLLSKWIILPGWQYAVLLSAASFGVISNVDYLISFGKRTLGAMASGLSHGGFALMVIGIMASGLNKRIVSENKFAEEGIAQGFDPGKNAFLIKNMPMFMNGYWVTYKSDTLQGLTRFYEVEFLKMTEKGDTVEHFTTYPDVLYDRKLTKVATANPDTKRYADRDMFTYVAGLPPEQQDVANIAKADSLLEYKSYVISPGDSIIAGKFIVTLDSISLDSKNQGYIRQENDLALSGNFSVRNIEAPGTKKAYPTLLVRKGLLYGMNDQINDFNLRLRLRSSSLDSLIPLDENLNYEPLVIKPQETKSWKDLKITFEGIDKNITHPNYKAEEGDIAIHGVVKIETPRHQVFTARPLYFIRDGSPFNMKVYLPDLGLHVRLEKIDPAKEEFTLLFARPSAKPSLALEMAEEVPRNDYIVLEAILFPGINLFWGGAIIMLLGMFIGLYKRLRKS</sequence>
<accession>A0A9D7XP16</accession>
<comment type="similarity">
    <text evidence="1">Belongs to the CcmF/CycK/Ccl1/NrfE/CcsA family.</text>
</comment>
<dbReference type="InterPro" id="IPR002541">
    <property type="entry name" value="Cyt_c_assembly"/>
</dbReference>
<dbReference type="GO" id="GO:0017004">
    <property type="term" value="P:cytochrome complex assembly"/>
    <property type="evidence" value="ECO:0007669"/>
    <property type="project" value="UniProtKB-KW"/>
</dbReference>
<feature type="transmembrane region" description="Helical" evidence="3">
    <location>
        <begin position="380"/>
        <end position="405"/>
    </location>
</feature>
<dbReference type="InterPro" id="IPR003567">
    <property type="entry name" value="Cyt_c_biogenesis"/>
</dbReference>
<evidence type="ECO:0000313" key="5">
    <source>
        <dbReference type="EMBL" id="MBK9984009.1"/>
    </source>
</evidence>
<evidence type="ECO:0000313" key="6">
    <source>
        <dbReference type="Proteomes" id="UP000808337"/>
    </source>
</evidence>
<feature type="transmembrane region" description="Helical" evidence="3">
    <location>
        <begin position="133"/>
        <end position="154"/>
    </location>
</feature>